<name>A0A5A7QE71_STRAF</name>
<evidence type="ECO:0000313" key="2">
    <source>
        <dbReference type="EMBL" id="GER43569.1"/>
    </source>
</evidence>
<feature type="region of interest" description="Disordered" evidence="1">
    <location>
        <begin position="27"/>
        <end position="48"/>
    </location>
</feature>
<sequence>MVLIAGGRGWSRRLVVTGFAGSCNSRVNKGRQNSSRDGGVAEGSRLVHAEDTRRREARGVRFAETRGLLLANRDEFTAEDLRAGDGRGYCAAEGLAGDWSARRSEDGGGGDDEMMVMVCGAPRWSQLGDRRRRERSEVGITTIGDISSPPPEYEPGVPTEMPPRPNIPEIGPIPLAMPADPPPLSPGPNSGSEFPSPPDLIPPEPEAPRPHVPSPPEIVPPDVTSPKSPEPGPPYPDEPPPIMGSDGLAIY</sequence>
<dbReference type="AlphaFoldDB" id="A0A5A7QE71"/>
<dbReference type="EMBL" id="BKCP01006660">
    <property type="protein sequence ID" value="GER43569.1"/>
    <property type="molecule type" value="Genomic_DNA"/>
</dbReference>
<comment type="caution">
    <text evidence="2">The sequence shown here is derived from an EMBL/GenBank/DDBJ whole genome shotgun (WGS) entry which is preliminary data.</text>
</comment>
<feature type="compositionally biased region" description="Pro residues" evidence="1">
    <location>
        <begin position="228"/>
        <end position="242"/>
    </location>
</feature>
<proteinExistence type="predicted"/>
<feature type="region of interest" description="Disordered" evidence="1">
    <location>
        <begin position="127"/>
        <end position="251"/>
    </location>
</feature>
<accession>A0A5A7QE71</accession>
<organism evidence="2 3">
    <name type="scientific">Striga asiatica</name>
    <name type="common">Asiatic witchweed</name>
    <name type="synonym">Buchnera asiatica</name>
    <dbReference type="NCBI Taxonomy" id="4170"/>
    <lineage>
        <taxon>Eukaryota</taxon>
        <taxon>Viridiplantae</taxon>
        <taxon>Streptophyta</taxon>
        <taxon>Embryophyta</taxon>
        <taxon>Tracheophyta</taxon>
        <taxon>Spermatophyta</taxon>
        <taxon>Magnoliopsida</taxon>
        <taxon>eudicotyledons</taxon>
        <taxon>Gunneridae</taxon>
        <taxon>Pentapetalae</taxon>
        <taxon>asterids</taxon>
        <taxon>lamiids</taxon>
        <taxon>Lamiales</taxon>
        <taxon>Orobanchaceae</taxon>
        <taxon>Buchnereae</taxon>
        <taxon>Striga</taxon>
    </lineage>
</organism>
<evidence type="ECO:0000256" key="1">
    <source>
        <dbReference type="SAM" id="MobiDB-lite"/>
    </source>
</evidence>
<evidence type="ECO:0000313" key="3">
    <source>
        <dbReference type="Proteomes" id="UP000325081"/>
    </source>
</evidence>
<feature type="compositionally biased region" description="Polar residues" evidence="1">
    <location>
        <begin position="27"/>
        <end position="36"/>
    </location>
</feature>
<reference evidence="3" key="1">
    <citation type="journal article" date="2019" name="Curr. Biol.">
        <title>Genome Sequence of Striga asiatica Provides Insight into the Evolution of Plant Parasitism.</title>
        <authorList>
            <person name="Yoshida S."/>
            <person name="Kim S."/>
            <person name="Wafula E.K."/>
            <person name="Tanskanen J."/>
            <person name="Kim Y.M."/>
            <person name="Honaas L."/>
            <person name="Yang Z."/>
            <person name="Spallek T."/>
            <person name="Conn C.E."/>
            <person name="Ichihashi Y."/>
            <person name="Cheong K."/>
            <person name="Cui S."/>
            <person name="Der J.P."/>
            <person name="Gundlach H."/>
            <person name="Jiao Y."/>
            <person name="Hori C."/>
            <person name="Ishida J.K."/>
            <person name="Kasahara H."/>
            <person name="Kiba T."/>
            <person name="Kim M.S."/>
            <person name="Koo N."/>
            <person name="Laohavisit A."/>
            <person name="Lee Y.H."/>
            <person name="Lumba S."/>
            <person name="McCourt P."/>
            <person name="Mortimer J.C."/>
            <person name="Mutuku J.M."/>
            <person name="Nomura T."/>
            <person name="Sasaki-Sekimoto Y."/>
            <person name="Seto Y."/>
            <person name="Wang Y."/>
            <person name="Wakatake T."/>
            <person name="Sakakibara H."/>
            <person name="Demura T."/>
            <person name="Yamaguchi S."/>
            <person name="Yoneyama K."/>
            <person name="Manabe R.I."/>
            <person name="Nelson D.C."/>
            <person name="Schulman A.H."/>
            <person name="Timko M.P."/>
            <person name="dePamphilis C.W."/>
            <person name="Choi D."/>
            <person name="Shirasu K."/>
        </authorList>
    </citation>
    <scope>NUCLEOTIDE SEQUENCE [LARGE SCALE GENOMIC DNA]</scope>
    <source>
        <strain evidence="3">cv. UVA1</strain>
    </source>
</reference>
<protein>
    <submittedName>
        <fullName evidence="2">Actin cytoskeleton-regulatory complex protein PAN1</fullName>
    </submittedName>
</protein>
<feature type="compositionally biased region" description="Basic and acidic residues" evidence="1">
    <location>
        <begin position="128"/>
        <end position="137"/>
    </location>
</feature>
<keyword evidence="3" id="KW-1185">Reference proteome</keyword>
<gene>
    <name evidence="2" type="ORF">STAS_20425</name>
</gene>
<feature type="compositionally biased region" description="Pro residues" evidence="1">
    <location>
        <begin position="195"/>
        <end position="219"/>
    </location>
</feature>
<dbReference type="Proteomes" id="UP000325081">
    <property type="component" value="Unassembled WGS sequence"/>
</dbReference>